<evidence type="ECO:0000313" key="2">
    <source>
        <dbReference type="Proteomes" id="UP000465601"/>
    </source>
</evidence>
<name>A0A833HM92_9FIRM</name>
<evidence type="ECO:0000313" key="1">
    <source>
        <dbReference type="EMBL" id="KAB3527202.1"/>
    </source>
</evidence>
<keyword evidence="2" id="KW-1185">Reference proteome</keyword>
<dbReference type="EMBL" id="WBZB01000046">
    <property type="protein sequence ID" value="KAB3527202.1"/>
    <property type="molecule type" value="Genomic_DNA"/>
</dbReference>
<gene>
    <name evidence="1" type="ORF">F8153_12835</name>
</gene>
<dbReference type="AlphaFoldDB" id="A0A833HM92"/>
<accession>A0A833HM92</accession>
<protein>
    <submittedName>
        <fullName evidence="1">Uncharacterized protein</fullName>
    </submittedName>
</protein>
<dbReference type="OrthoDB" id="9149748at2"/>
<proteinExistence type="predicted"/>
<dbReference type="RefSeq" id="WP_151866754.1">
    <property type="nucleotide sequence ID" value="NZ_WBZB01000046.1"/>
</dbReference>
<dbReference type="Proteomes" id="UP000465601">
    <property type="component" value="Unassembled WGS sequence"/>
</dbReference>
<reference evidence="1 2" key="1">
    <citation type="submission" date="2019-10" db="EMBL/GenBank/DDBJ databases">
        <title>Alkaliphilus serpentinus sp. nov. and Alkaliphilus pronyensis sp. nov., two novel anaerobic alkaliphilic species isolated from the serpentinized-hosted hydrothermal field of the Prony Bay (New Caledonia).</title>
        <authorList>
            <person name="Postec A."/>
        </authorList>
    </citation>
    <scope>NUCLEOTIDE SEQUENCE [LARGE SCALE GENOMIC DNA]</scope>
    <source>
        <strain evidence="1 2">LacT</strain>
    </source>
</reference>
<sequence length="339" mass="40839">MYHSAIPSWYGYRYQGQLAIYYALKQIYDISGKINESDNIRKEYLFKEQLEKYALEIEYMEDFAIRYYKNDSEFEYISFHQVKAGESNRKIDNVTIYGVLDKLIKHQSYTDENSNTKKTKGYIHVPSINHELESNDFKKIYSEQRDKYFNELNEILRVQEDWDELVKHIKGTGKKSTIKMILHNKLRKSNIEKDVKNHEDIKRILLGIYREIKESNFPDSGVDVNIYSDEYFRSINEIENKIISVVIELHSRFNQYRDFMNYQSVKKKVLPQLIQEITRHIDNRKNNYQSDPFIKLIDIYKLIVDVPEEIDLNYEAYRFKVNIIDKFPEYTNIYCDDFL</sequence>
<comment type="caution">
    <text evidence="1">The sequence shown here is derived from an EMBL/GenBank/DDBJ whole genome shotgun (WGS) entry which is preliminary data.</text>
</comment>
<organism evidence="1 2">
    <name type="scientific">Alkaliphilus serpentinus</name>
    <dbReference type="NCBI Taxonomy" id="1482731"/>
    <lineage>
        <taxon>Bacteria</taxon>
        <taxon>Bacillati</taxon>
        <taxon>Bacillota</taxon>
        <taxon>Clostridia</taxon>
        <taxon>Peptostreptococcales</taxon>
        <taxon>Natronincolaceae</taxon>
        <taxon>Alkaliphilus</taxon>
    </lineage>
</organism>